<gene>
    <name evidence="7" type="ORF">KI387_028508</name>
</gene>
<dbReference type="InterPro" id="IPR009071">
    <property type="entry name" value="HMG_box_dom"/>
</dbReference>
<evidence type="ECO:0000256" key="1">
    <source>
        <dbReference type="ARBA" id="ARBA00004123"/>
    </source>
</evidence>
<dbReference type="PANTHER" id="PTHR46261:SF1">
    <property type="entry name" value="HIGH MOBILITY GROUP B PROTEIN 1"/>
    <property type="match status" value="1"/>
</dbReference>
<evidence type="ECO:0000313" key="7">
    <source>
        <dbReference type="EMBL" id="KAH9296826.1"/>
    </source>
</evidence>
<name>A0AA38C830_TAXCH</name>
<dbReference type="Pfam" id="PF00505">
    <property type="entry name" value="HMG_box"/>
    <property type="match status" value="1"/>
</dbReference>
<protein>
    <recommendedName>
        <fullName evidence="6">HMG box domain-containing protein</fullName>
    </recommendedName>
</protein>
<dbReference type="OMA" id="PCLLERE"/>
<feature type="region of interest" description="Disordered" evidence="5">
    <location>
        <begin position="120"/>
        <end position="164"/>
    </location>
</feature>
<organism evidence="7 8">
    <name type="scientific">Taxus chinensis</name>
    <name type="common">Chinese yew</name>
    <name type="synonym">Taxus wallichiana var. chinensis</name>
    <dbReference type="NCBI Taxonomy" id="29808"/>
    <lineage>
        <taxon>Eukaryota</taxon>
        <taxon>Viridiplantae</taxon>
        <taxon>Streptophyta</taxon>
        <taxon>Embryophyta</taxon>
        <taxon>Tracheophyta</taxon>
        <taxon>Spermatophyta</taxon>
        <taxon>Pinopsida</taxon>
        <taxon>Pinidae</taxon>
        <taxon>Conifers II</taxon>
        <taxon>Cupressales</taxon>
        <taxon>Taxaceae</taxon>
        <taxon>Taxus</taxon>
    </lineage>
</organism>
<evidence type="ECO:0000256" key="3">
    <source>
        <dbReference type="ARBA" id="ARBA00023242"/>
    </source>
</evidence>
<sequence>MKEAKAKKGSASTETKDRKAADKRKSLSVKEKNPKKKPTRAEAKAKKDPNQPKRPQTAFFVFLEEFRKTFKAENPNVKGVTAVGKACGEKWKAMSEKEKAPYVAKAAQMKTEYDRSMVAYKKKKDAAEAQEESEKSKSEINDDEDDDGSEEEEEEEDDDEDDDE</sequence>
<evidence type="ECO:0000256" key="2">
    <source>
        <dbReference type="ARBA" id="ARBA00023125"/>
    </source>
</evidence>
<dbReference type="EMBL" id="JAHRHJ020000010">
    <property type="protein sequence ID" value="KAH9296826.1"/>
    <property type="molecule type" value="Genomic_DNA"/>
</dbReference>
<dbReference type="AlphaFoldDB" id="A0AA38C830"/>
<dbReference type="InterPro" id="IPR036910">
    <property type="entry name" value="HMG_box_dom_sf"/>
</dbReference>
<dbReference type="GO" id="GO:0005634">
    <property type="term" value="C:nucleus"/>
    <property type="evidence" value="ECO:0007669"/>
    <property type="project" value="UniProtKB-SubCell"/>
</dbReference>
<dbReference type="Gene3D" id="1.10.30.10">
    <property type="entry name" value="High mobility group box domain"/>
    <property type="match status" value="1"/>
</dbReference>
<evidence type="ECO:0000313" key="8">
    <source>
        <dbReference type="Proteomes" id="UP000824469"/>
    </source>
</evidence>
<proteinExistence type="predicted"/>
<accession>A0AA38C830</accession>
<dbReference type="CDD" id="cd22005">
    <property type="entry name" value="HMG-box_AtHMGB1-like"/>
    <property type="match status" value="1"/>
</dbReference>
<keyword evidence="3 4" id="KW-0539">Nucleus</keyword>
<reference evidence="7 8" key="1">
    <citation type="journal article" date="2021" name="Nat. Plants">
        <title>The Taxus genome provides insights into paclitaxel biosynthesis.</title>
        <authorList>
            <person name="Xiong X."/>
            <person name="Gou J."/>
            <person name="Liao Q."/>
            <person name="Li Y."/>
            <person name="Zhou Q."/>
            <person name="Bi G."/>
            <person name="Li C."/>
            <person name="Du R."/>
            <person name="Wang X."/>
            <person name="Sun T."/>
            <person name="Guo L."/>
            <person name="Liang H."/>
            <person name="Lu P."/>
            <person name="Wu Y."/>
            <person name="Zhang Z."/>
            <person name="Ro D.K."/>
            <person name="Shang Y."/>
            <person name="Huang S."/>
            <person name="Yan J."/>
        </authorList>
    </citation>
    <scope>NUCLEOTIDE SEQUENCE [LARGE SCALE GENOMIC DNA]</scope>
    <source>
        <strain evidence="7">Ta-2019</strain>
    </source>
</reference>
<feature type="compositionally biased region" description="Basic and acidic residues" evidence="5">
    <location>
        <begin position="39"/>
        <end position="51"/>
    </location>
</feature>
<dbReference type="PANTHER" id="PTHR46261">
    <property type="entry name" value="HIGH MOBILITY GROUP B PROTEIN 4-RELATED"/>
    <property type="match status" value="1"/>
</dbReference>
<evidence type="ECO:0000256" key="5">
    <source>
        <dbReference type="SAM" id="MobiDB-lite"/>
    </source>
</evidence>
<dbReference type="Proteomes" id="UP000824469">
    <property type="component" value="Unassembled WGS sequence"/>
</dbReference>
<dbReference type="InterPro" id="IPR031061">
    <property type="entry name" value="HMGB_plant"/>
</dbReference>
<keyword evidence="8" id="KW-1185">Reference proteome</keyword>
<evidence type="ECO:0000259" key="6">
    <source>
        <dbReference type="PROSITE" id="PS50118"/>
    </source>
</evidence>
<dbReference type="GO" id="GO:0003677">
    <property type="term" value="F:DNA binding"/>
    <property type="evidence" value="ECO:0007669"/>
    <property type="project" value="UniProtKB-UniRule"/>
</dbReference>
<feature type="DNA-binding region" description="HMG box" evidence="4">
    <location>
        <begin position="52"/>
        <end position="121"/>
    </location>
</feature>
<dbReference type="SMART" id="SM00398">
    <property type="entry name" value="HMG"/>
    <property type="match status" value="1"/>
</dbReference>
<dbReference type="PROSITE" id="PS50118">
    <property type="entry name" value="HMG_BOX_2"/>
    <property type="match status" value="1"/>
</dbReference>
<feature type="compositionally biased region" description="Basic and acidic residues" evidence="5">
    <location>
        <begin position="14"/>
        <end position="32"/>
    </location>
</feature>
<comment type="subcellular location">
    <subcellularLocation>
        <location evidence="1">Nucleus</location>
    </subcellularLocation>
</comment>
<feature type="region of interest" description="Disordered" evidence="5">
    <location>
        <begin position="1"/>
        <end position="56"/>
    </location>
</feature>
<feature type="domain" description="HMG box" evidence="6">
    <location>
        <begin position="52"/>
        <end position="121"/>
    </location>
</feature>
<feature type="compositionally biased region" description="Acidic residues" evidence="5">
    <location>
        <begin position="141"/>
        <end position="164"/>
    </location>
</feature>
<dbReference type="SUPFAM" id="SSF47095">
    <property type="entry name" value="HMG-box"/>
    <property type="match status" value="1"/>
</dbReference>
<keyword evidence="2 4" id="KW-0238">DNA-binding</keyword>
<comment type="caution">
    <text evidence="7">The sequence shown here is derived from an EMBL/GenBank/DDBJ whole genome shotgun (WGS) entry which is preliminary data.</text>
</comment>
<evidence type="ECO:0000256" key="4">
    <source>
        <dbReference type="PROSITE-ProRule" id="PRU00267"/>
    </source>
</evidence>